<dbReference type="EMBL" id="SLXT01000022">
    <property type="protein sequence ID" value="TCP62435.1"/>
    <property type="molecule type" value="Genomic_DNA"/>
</dbReference>
<evidence type="ECO:0000313" key="4">
    <source>
        <dbReference type="Proteomes" id="UP000294813"/>
    </source>
</evidence>
<gene>
    <name evidence="3" type="ORF">EDD73_1225</name>
</gene>
<dbReference type="Proteomes" id="UP000294813">
    <property type="component" value="Unassembled WGS sequence"/>
</dbReference>
<reference evidence="3 4" key="1">
    <citation type="submission" date="2019-03" db="EMBL/GenBank/DDBJ databases">
        <title>Genomic Encyclopedia of Type Strains, Phase IV (KMG-IV): sequencing the most valuable type-strain genomes for metagenomic binning, comparative biology and taxonomic classification.</title>
        <authorList>
            <person name="Goeker M."/>
        </authorList>
    </citation>
    <scope>NUCLEOTIDE SEQUENCE [LARGE SCALE GENOMIC DNA]</scope>
    <source>
        <strain evidence="3 4">DSM 11170</strain>
    </source>
</reference>
<evidence type="ECO:0000313" key="3">
    <source>
        <dbReference type="EMBL" id="TCP62435.1"/>
    </source>
</evidence>
<sequence>MRSQLFGWQKPEVHDLIERVTADCLDQWQEAQDEWADLQAELQELQRTLAELRSVSSTPYGSLGLLNEAQSIAKHTAQELEQAAEAAARTWREAAQKRVRELEAEAAAIEKETAEWSLAFAQVLQEALALPLEPKPKPVPSPALSKPSVTAVPVIELAPEPRSLPMLDWTPETKPVPMLDWTPGTDLVPELKPEPETNLVPELEPEPEINLVPELEPEPETNLVPELEPEPKTNLVPELEPELKTSLVPELEPEPKTNLVPELEPEPKTSLVPELDWLSEKERIPLIDWVTDDSFLPAPFSRWTEEVSATAPALPDKTTAPEPEADASPVKGPSASEPLVGMRLNLDALLAVDDEPTSLSPVDDVPTSLLPVNDEPASLLPKDDEPISLLEFPPSPPVAAAEPSTFELLPSRFLAPEPEPAPEPAPEEPLPSSLAEQQMRYILGNRAGADLLDEQGRILISKGDLITKDVFHQVHKANRLVELIIDMIPAHLNPR</sequence>
<name>A0A4R2RTH2_9FIRM</name>
<comment type="caution">
    <text evidence="3">The sequence shown here is derived from an EMBL/GenBank/DDBJ whole genome shotgun (WGS) entry which is preliminary data.</text>
</comment>
<evidence type="ECO:0000256" key="2">
    <source>
        <dbReference type="SAM" id="MobiDB-lite"/>
    </source>
</evidence>
<feature type="region of interest" description="Disordered" evidence="2">
    <location>
        <begin position="357"/>
        <end position="385"/>
    </location>
</feature>
<protein>
    <submittedName>
        <fullName evidence="3">Uncharacterized protein</fullName>
    </submittedName>
</protein>
<organism evidence="3 4">
    <name type="scientific">Heliophilum fasciatum</name>
    <dbReference type="NCBI Taxonomy" id="35700"/>
    <lineage>
        <taxon>Bacteria</taxon>
        <taxon>Bacillati</taxon>
        <taxon>Bacillota</taxon>
        <taxon>Clostridia</taxon>
        <taxon>Eubacteriales</taxon>
        <taxon>Heliobacteriaceae</taxon>
        <taxon>Heliophilum</taxon>
    </lineage>
</organism>
<dbReference type="AlphaFoldDB" id="A0A4R2RTH2"/>
<keyword evidence="1" id="KW-0175">Coiled coil</keyword>
<keyword evidence="4" id="KW-1185">Reference proteome</keyword>
<feature type="coiled-coil region" evidence="1">
    <location>
        <begin position="28"/>
        <end position="119"/>
    </location>
</feature>
<evidence type="ECO:0000256" key="1">
    <source>
        <dbReference type="SAM" id="Coils"/>
    </source>
</evidence>
<feature type="region of interest" description="Disordered" evidence="2">
    <location>
        <begin position="307"/>
        <end position="338"/>
    </location>
</feature>
<accession>A0A4R2RTH2</accession>
<dbReference type="OrthoDB" id="2667321at2"/>
<dbReference type="RefSeq" id="WP_131919907.1">
    <property type="nucleotide sequence ID" value="NZ_JAOQNU010000021.1"/>
</dbReference>
<proteinExistence type="predicted"/>